<comment type="similarity">
    <text evidence="1 3">Belongs to the RRF family.</text>
</comment>
<dbReference type="CDD" id="cd00520">
    <property type="entry name" value="RRF"/>
    <property type="match status" value="1"/>
</dbReference>
<keyword evidence="6" id="KW-1185">Reference proteome</keyword>
<dbReference type="PANTHER" id="PTHR20982:SF3">
    <property type="entry name" value="MITOCHONDRIAL RIBOSOME RECYCLING FACTOR PSEUDO 1"/>
    <property type="match status" value="1"/>
</dbReference>
<organism evidence="5 6">
    <name type="scientific">Candidatus Bealeia paramacronuclearis</name>
    <dbReference type="NCBI Taxonomy" id="1921001"/>
    <lineage>
        <taxon>Bacteria</taxon>
        <taxon>Pseudomonadati</taxon>
        <taxon>Pseudomonadota</taxon>
        <taxon>Alphaproteobacteria</taxon>
        <taxon>Holosporales</taxon>
        <taxon>Holosporaceae</taxon>
        <taxon>Candidatus Bealeia</taxon>
    </lineage>
</organism>
<evidence type="ECO:0000259" key="4">
    <source>
        <dbReference type="Pfam" id="PF01765"/>
    </source>
</evidence>
<dbReference type="HAMAP" id="MF_00040">
    <property type="entry name" value="RRF"/>
    <property type="match status" value="1"/>
</dbReference>
<dbReference type="SUPFAM" id="SSF55194">
    <property type="entry name" value="Ribosome recycling factor, RRF"/>
    <property type="match status" value="1"/>
</dbReference>
<protein>
    <recommendedName>
        <fullName evidence="3">Ribosome-recycling factor</fullName>
        <shortName evidence="3">RRF</shortName>
    </recommendedName>
    <alternativeName>
        <fullName evidence="3">Ribosome-releasing factor</fullName>
    </alternativeName>
</protein>
<dbReference type="Gene3D" id="1.10.132.20">
    <property type="entry name" value="Ribosome-recycling factor"/>
    <property type="match status" value="1"/>
</dbReference>
<dbReference type="InterPro" id="IPR036191">
    <property type="entry name" value="RRF_sf"/>
</dbReference>
<evidence type="ECO:0000256" key="3">
    <source>
        <dbReference type="HAMAP-Rule" id="MF_00040"/>
    </source>
</evidence>
<evidence type="ECO:0000256" key="1">
    <source>
        <dbReference type="ARBA" id="ARBA00005912"/>
    </source>
</evidence>
<keyword evidence="3" id="KW-0963">Cytoplasm</keyword>
<dbReference type="Proteomes" id="UP001330434">
    <property type="component" value="Chromosome"/>
</dbReference>
<name>A0ABZ2C872_9PROT</name>
<gene>
    <name evidence="3" type="primary">frr</name>
    <name evidence="5" type="ORF">Bealeia1_01663</name>
</gene>
<dbReference type="NCBIfam" id="TIGR00496">
    <property type="entry name" value="frr"/>
    <property type="match status" value="1"/>
</dbReference>
<dbReference type="Pfam" id="PF01765">
    <property type="entry name" value="RRF"/>
    <property type="match status" value="1"/>
</dbReference>
<comment type="function">
    <text evidence="3">Responsible for the release of ribosomes from messenger RNA at the termination of protein biosynthesis. May increase the efficiency of translation by recycling ribosomes from one round of translation to another.</text>
</comment>
<accession>A0ABZ2C872</accession>
<dbReference type="Gene3D" id="3.30.1360.40">
    <property type="match status" value="1"/>
</dbReference>
<evidence type="ECO:0000313" key="6">
    <source>
        <dbReference type="Proteomes" id="UP001330434"/>
    </source>
</evidence>
<keyword evidence="2 3" id="KW-0648">Protein biosynthesis</keyword>
<dbReference type="PANTHER" id="PTHR20982">
    <property type="entry name" value="RIBOSOME RECYCLING FACTOR"/>
    <property type="match status" value="1"/>
</dbReference>
<feature type="domain" description="Ribosome recycling factor" evidence="4">
    <location>
        <begin position="21"/>
        <end position="183"/>
    </location>
</feature>
<sequence>MPNTLLEDIKRRMTASLDAAHKDFSGLRTGRAAPSLLEAIVVDAYGGKMPLSQVGNINAPEPRALSVQVWDASLVSHVEKAIREAGLGLNPSSAGQVIRVPVPELSEERRKEMVKVAGKYAEAGRVAIRGVRRDGMDKIKLMEKDGHISEDDLHRLSDDIQKMTDDFIKKLDEALVHKEKEILQV</sequence>
<dbReference type="InterPro" id="IPR023584">
    <property type="entry name" value="Ribosome_recyc_fac_dom"/>
</dbReference>
<reference evidence="5 6" key="1">
    <citation type="journal article" date="2024" name="Environ. Microbiol.">
        <title>Novel evolutionary insights on the interactions of the Holosporales (Alphaproteobacteria) with eukaryotic hosts from comparative genomics.</title>
        <authorList>
            <person name="Giovannini M."/>
            <person name="Petroni G."/>
            <person name="Castelli M."/>
        </authorList>
    </citation>
    <scope>NUCLEOTIDE SEQUENCE [LARGE SCALE GENOMIC DNA]</scope>
    <source>
        <strain evidence="5 6">US_Bl 15I1</strain>
    </source>
</reference>
<comment type="subcellular location">
    <subcellularLocation>
        <location evidence="3">Cytoplasm</location>
    </subcellularLocation>
</comment>
<dbReference type="InterPro" id="IPR002661">
    <property type="entry name" value="Ribosome_recyc_fac"/>
</dbReference>
<evidence type="ECO:0000256" key="2">
    <source>
        <dbReference type="ARBA" id="ARBA00022917"/>
    </source>
</evidence>
<dbReference type="EMBL" id="CP133270">
    <property type="protein sequence ID" value="WVX67457.1"/>
    <property type="molecule type" value="Genomic_DNA"/>
</dbReference>
<proteinExistence type="inferred from homology"/>
<evidence type="ECO:0000313" key="5">
    <source>
        <dbReference type="EMBL" id="WVX67457.1"/>
    </source>
</evidence>